<dbReference type="AlphaFoldDB" id="A0A369UHM7"/>
<dbReference type="OrthoDB" id="9816400at2"/>
<evidence type="ECO:0000313" key="4">
    <source>
        <dbReference type="EMBL" id="RDD80254.1"/>
    </source>
</evidence>
<gene>
    <name evidence="4" type="ORF">DVJ77_18285</name>
</gene>
<comment type="caution">
    <text evidence="4">The sequence shown here is derived from an EMBL/GenBank/DDBJ whole genome shotgun (WGS) entry which is preliminary data.</text>
</comment>
<dbReference type="InterPro" id="IPR006530">
    <property type="entry name" value="YD"/>
</dbReference>
<feature type="domain" description="Teneurin-like YD-shell" evidence="3">
    <location>
        <begin position="494"/>
        <end position="764"/>
    </location>
</feature>
<sequence length="935" mass="99418">MTMKNGFRWSLIALGLLVAFGTHASTPDRTSTITYNPQGLIDTVDGPRTDVTDITHYTYDAQGRLWTLTDALGRVTTYDTYNSYGNPGRVVDPNQVVTVMTYTPQGWLATTTRDSTGTPATTTLTYSEVGDVIQSKDADGVVVNYTYDDARRLTDITDGAGNYIHYTLDAAGNRLKEETFDSTKQVRRTVTRTYNSLSQVLTVVDALNRTVLSYDTTDGYDAAGHPKHSSDAAGVQRKQGYDALDRLVSTISNYNGTDTATQNTQSVSSYDASDNLEGVSDPDGLNTIYDHDGLGNLTGLHSPDTGTSTYLYDAAGNVTQRTDAKGTVSTIAYDALNRATSVSYGDTTLNITYAYDEANATTGCTSSFPLGRLTRLIENAVTTVFCYDARGNITQKRQIQGSQSDTTRYGYTLAGRLSSVTSPSLVVTQYSRDALGQISGVSVTPSGSAGQTVVSAISYLPFGPITSYTLGNGQTVARSYDANYLLTDITSPALNLHFARDAMGNITALGNTPGANPATETYSYDPLYRLGAVNSAAGTAIEAYTYNKTGDRLSKTSSGLATGTYGYQSSTHWLTSIGNAARTYDANGNTTASATGGDTYGYGYNGRNRLIVVQRNGVTVGSYSYNALGQRIAKTATLPQAISQRFVYDEASQLMGEYGTTNRDYIWLGNLPVAVVDTNGTTNTMNYVHADGLGTPRAISDASGVTQWQWSYQSNPFGEQQPTSSTGYTFNLRFPGQYYDVETGLHYNVNRDYASSTGRYIQSDPLGPQAGPSTYAYVSGNPLSNIDPLGLESPSAACGGGPGTSAWANCGDIPKAPPAWCNDSAYWDRYRTFVSDYAINVGPAATALAGGVWPKSWAPAGGFRGPLLGSRNVLTSVPRAFGMPGGSSALVQGGAAGIGVATVGIGMYDATIEVEGFYYAAKDAPSPSSKCLCGN</sequence>
<name>A0A369UHM7_9GAMM</name>
<dbReference type="PRINTS" id="PR00394">
    <property type="entry name" value="RHSPROTEIN"/>
</dbReference>
<evidence type="ECO:0000256" key="2">
    <source>
        <dbReference type="SAM" id="SignalP"/>
    </source>
</evidence>
<feature type="chain" id="PRO_5016794837" evidence="2">
    <location>
        <begin position="25"/>
        <end position="935"/>
    </location>
</feature>
<accession>A0A369UHM7</accession>
<dbReference type="InterPro" id="IPR031325">
    <property type="entry name" value="RHS_repeat"/>
</dbReference>
<evidence type="ECO:0000259" key="3">
    <source>
        <dbReference type="Pfam" id="PF25023"/>
    </source>
</evidence>
<dbReference type="PANTHER" id="PTHR32305">
    <property type="match status" value="1"/>
</dbReference>
<dbReference type="Pfam" id="PF25023">
    <property type="entry name" value="TEN_YD-shell"/>
    <property type="match status" value="1"/>
</dbReference>
<dbReference type="InterPro" id="IPR022385">
    <property type="entry name" value="Rhs_assc_core"/>
</dbReference>
<dbReference type="InterPro" id="IPR050708">
    <property type="entry name" value="T6SS_VgrG/RHS"/>
</dbReference>
<dbReference type="InterPro" id="IPR056823">
    <property type="entry name" value="TEN-like_YD-shell"/>
</dbReference>
<proteinExistence type="predicted"/>
<dbReference type="Proteomes" id="UP000253782">
    <property type="component" value="Unassembled WGS sequence"/>
</dbReference>
<keyword evidence="1" id="KW-0677">Repeat</keyword>
<dbReference type="NCBIfam" id="TIGR03696">
    <property type="entry name" value="Rhs_assc_core"/>
    <property type="match status" value="1"/>
</dbReference>
<organism evidence="4 5">
    <name type="scientific">Dyella tabacisoli</name>
    <dbReference type="NCBI Taxonomy" id="2282381"/>
    <lineage>
        <taxon>Bacteria</taxon>
        <taxon>Pseudomonadati</taxon>
        <taxon>Pseudomonadota</taxon>
        <taxon>Gammaproteobacteria</taxon>
        <taxon>Lysobacterales</taxon>
        <taxon>Rhodanobacteraceae</taxon>
        <taxon>Dyella</taxon>
    </lineage>
</organism>
<evidence type="ECO:0000313" key="5">
    <source>
        <dbReference type="Proteomes" id="UP000253782"/>
    </source>
</evidence>
<reference evidence="4 5" key="1">
    <citation type="submission" date="2018-07" db="EMBL/GenBank/DDBJ databases">
        <title>Dyella tabacisoli L4-6T, whole genome shotgun sequence.</title>
        <authorList>
            <person name="Zhou X.-K."/>
            <person name="Li W.-J."/>
            <person name="Duan Y.-Q."/>
        </authorList>
    </citation>
    <scope>NUCLEOTIDE SEQUENCE [LARGE SCALE GENOMIC DNA]</scope>
    <source>
        <strain evidence="4 5">L4-6</strain>
    </source>
</reference>
<dbReference type="PANTHER" id="PTHR32305:SF15">
    <property type="entry name" value="PROTEIN RHSA-RELATED"/>
    <property type="match status" value="1"/>
</dbReference>
<evidence type="ECO:0000256" key="1">
    <source>
        <dbReference type="ARBA" id="ARBA00022737"/>
    </source>
</evidence>
<protein>
    <submittedName>
        <fullName evidence="4">RHS repeat protein</fullName>
    </submittedName>
</protein>
<dbReference type="EMBL" id="QQAH01000019">
    <property type="protein sequence ID" value="RDD80254.1"/>
    <property type="molecule type" value="Genomic_DNA"/>
</dbReference>
<feature type="signal peptide" evidence="2">
    <location>
        <begin position="1"/>
        <end position="24"/>
    </location>
</feature>
<keyword evidence="5" id="KW-1185">Reference proteome</keyword>
<keyword evidence="2" id="KW-0732">Signal</keyword>
<dbReference type="Gene3D" id="2.180.10.10">
    <property type="entry name" value="RHS repeat-associated core"/>
    <property type="match status" value="3"/>
</dbReference>
<dbReference type="Pfam" id="PF05593">
    <property type="entry name" value="RHS_repeat"/>
    <property type="match status" value="6"/>
</dbReference>
<dbReference type="NCBIfam" id="TIGR01643">
    <property type="entry name" value="YD_repeat_2x"/>
    <property type="match status" value="5"/>
</dbReference>